<keyword evidence="10 17" id="KW-0560">Oxidoreductase</keyword>
<keyword evidence="6 17" id="KW-0004">4Fe-4S</keyword>
<keyword evidence="14 17" id="KW-0676">Redox-active center</keyword>
<evidence type="ECO:0000313" key="18">
    <source>
        <dbReference type="EMBL" id="HIU49521.1"/>
    </source>
</evidence>
<reference evidence="18" key="1">
    <citation type="submission" date="2020-10" db="EMBL/GenBank/DDBJ databases">
        <authorList>
            <person name="Gilroy R."/>
        </authorList>
    </citation>
    <scope>NUCLEOTIDE SEQUENCE</scope>
    <source>
        <strain evidence="18">ChiGjej1B1-1684</strain>
    </source>
</reference>
<sequence length="216" mass="25467">MNPQETKNVPKRNFQREMDKLLENMKNSGQVKKLFLHCCCAPCSSYVLEYLSNYFQITAFFYNPNIDTDEEYSYRQRELIRFIKEKNFENPVEIVCGDYRPEKFEDIAKGYEDCKEGGARCMRCFDLRLRETAKLAKEYNADFFATTLTVSPLKNAQAINAIGEKIGKEFEIEYLPSDFKKKNGYKRTIELSREFDLYRQNFCGCSYSKNQSEKND</sequence>
<evidence type="ECO:0000256" key="6">
    <source>
        <dbReference type="ARBA" id="ARBA00022485"/>
    </source>
</evidence>
<dbReference type="EMBL" id="DVNG01000009">
    <property type="protein sequence ID" value="HIU49521.1"/>
    <property type="molecule type" value="Genomic_DNA"/>
</dbReference>
<evidence type="ECO:0000256" key="1">
    <source>
        <dbReference type="ARBA" id="ARBA00002268"/>
    </source>
</evidence>
<name>A0A9D1S782_9FIRM</name>
<evidence type="ECO:0000256" key="11">
    <source>
        <dbReference type="ARBA" id="ARBA00023004"/>
    </source>
</evidence>
<keyword evidence="8 17" id="KW-0479">Metal-binding</keyword>
<dbReference type="EC" id="1.17.99.6" evidence="4 17"/>
<feature type="binding site" evidence="17">
    <location>
        <position position="121"/>
    </location>
    <ligand>
        <name>[4Fe-4S] cluster</name>
        <dbReference type="ChEBI" id="CHEBI:49883"/>
    </ligand>
</feature>
<evidence type="ECO:0000256" key="5">
    <source>
        <dbReference type="ARBA" id="ARBA00016895"/>
    </source>
</evidence>
<dbReference type="GO" id="GO:0052693">
    <property type="term" value="F:epoxyqueuosine reductase activity"/>
    <property type="evidence" value="ECO:0007669"/>
    <property type="project" value="UniProtKB-UniRule"/>
</dbReference>
<dbReference type="GO" id="GO:0046872">
    <property type="term" value="F:metal ion binding"/>
    <property type="evidence" value="ECO:0007669"/>
    <property type="project" value="UniProtKB-KW"/>
</dbReference>
<evidence type="ECO:0000256" key="9">
    <source>
        <dbReference type="ARBA" id="ARBA00022785"/>
    </source>
</evidence>
<evidence type="ECO:0000256" key="8">
    <source>
        <dbReference type="ARBA" id="ARBA00022723"/>
    </source>
</evidence>
<proteinExistence type="inferred from homology"/>
<dbReference type="AlphaFoldDB" id="A0A9D1S782"/>
<evidence type="ECO:0000256" key="13">
    <source>
        <dbReference type="ARBA" id="ARBA00023157"/>
    </source>
</evidence>
<evidence type="ECO:0000256" key="14">
    <source>
        <dbReference type="ARBA" id="ARBA00023284"/>
    </source>
</evidence>
<dbReference type="GO" id="GO:0008616">
    <property type="term" value="P:tRNA queuosine(34) biosynthetic process"/>
    <property type="evidence" value="ECO:0007669"/>
    <property type="project" value="UniProtKB-UniRule"/>
</dbReference>
<dbReference type="Proteomes" id="UP000824118">
    <property type="component" value="Unassembled WGS sequence"/>
</dbReference>
<organism evidence="18 19">
    <name type="scientific">Candidatus Limousia pullorum</name>
    <dbReference type="NCBI Taxonomy" id="2840860"/>
    <lineage>
        <taxon>Bacteria</taxon>
        <taxon>Bacillati</taxon>
        <taxon>Bacillota</taxon>
        <taxon>Clostridia</taxon>
        <taxon>Eubacteriales</taxon>
        <taxon>Oscillospiraceae</taxon>
        <taxon>Oscillospiraceae incertae sedis</taxon>
        <taxon>Candidatus Limousia</taxon>
    </lineage>
</organism>
<comment type="similarity">
    <text evidence="3 17">Belongs to the QueH family.</text>
</comment>
<keyword evidence="7 17" id="KW-0819">tRNA processing</keyword>
<evidence type="ECO:0000256" key="2">
    <source>
        <dbReference type="ARBA" id="ARBA00004691"/>
    </source>
</evidence>
<dbReference type="HAMAP" id="MF_02089">
    <property type="entry name" value="QueH"/>
    <property type="match status" value="1"/>
</dbReference>
<evidence type="ECO:0000256" key="10">
    <source>
        <dbReference type="ARBA" id="ARBA00023002"/>
    </source>
</evidence>
<keyword evidence="12 17" id="KW-0411">Iron-sulfur</keyword>
<dbReference type="PANTHER" id="PTHR36701">
    <property type="entry name" value="EPOXYQUEUOSINE REDUCTASE QUEH"/>
    <property type="match status" value="1"/>
</dbReference>
<comment type="function">
    <text evidence="1 17">Catalyzes the conversion of epoxyqueuosine (oQ) to queuosine (Q), which is a hypermodified base found in the wobble positions of tRNA(Asp), tRNA(Asn), tRNA(His) and tRNA(Tyr).</text>
</comment>
<evidence type="ECO:0000256" key="4">
    <source>
        <dbReference type="ARBA" id="ARBA00012622"/>
    </source>
</evidence>
<evidence type="ECO:0000256" key="16">
    <source>
        <dbReference type="ARBA" id="ARBA00047415"/>
    </source>
</evidence>
<feature type="binding site" evidence="17">
    <location>
        <position position="39"/>
    </location>
    <ligand>
        <name>[4Fe-4S] cluster</name>
        <dbReference type="ChEBI" id="CHEBI:49883"/>
    </ligand>
</feature>
<accession>A0A9D1S782</accession>
<feature type="binding site" evidence="17">
    <location>
        <position position="40"/>
    </location>
    <ligand>
        <name>[4Fe-4S] cluster</name>
        <dbReference type="ChEBI" id="CHEBI:49883"/>
    </ligand>
</feature>
<evidence type="ECO:0000256" key="12">
    <source>
        <dbReference type="ARBA" id="ARBA00023014"/>
    </source>
</evidence>
<evidence type="ECO:0000256" key="15">
    <source>
        <dbReference type="ARBA" id="ARBA00031446"/>
    </source>
</evidence>
<gene>
    <name evidence="17" type="primary">queH</name>
    <name evidence="18" type="ORF">IAD22_00695</name>
</gene>
<keyword evidence="11 17" id="KW-0408">Iron</keyword>
<keyword evidence="13 17" id="KW-1015">Disulfide bond</keyword>
<feature type="binding site" evidence="17">
    <location>
        <position position="124"/>
    </location>
    <ligand>
        <name>[4Fe-4S] cluster</name>
        <dbReference type="ChEBI" id="CHEBI:49883"/>
    </ligand>
</feature>
<evidence type="ECO:0000256" key="3">
    <source>
        <dbReference type="ARBA" id="ARBA00008207"/>
    </source>
</evidence>
<comment type="caution">
    <text evidence="18">The sequence shown here is derived from an EMBL/GenBank/DDBJ whole genome shotgun (WGS) entry which is preliminary data.</text>
</comment>
<dbReference type="Pfam" id="PF02677">
    <property type="entry name" value="QueH"/>
    <property type="match status" value="1"/>
</dbReference>
<evidence type="ECO:0000256" key="17">
    <source>
        <dbReference type="HAMAP-Rule" id="MF_02089"/>
    </source>
</evidence>
<dbReference type="GO" id="GO:0051539">
    <property type="term" value="F:4 iron, 4 sulfur cluster binding"/>
    <property type="evidence" value="ECO:0007669"/>
    <property type="project" value="UniProtKB-UniRule"/>
</dbReference>
<keyword evidence="9 17" id="KW-0671">Queuosine biosynthesis</keyword>
<evidence type="ECO:0000313" key="19">
    <source>
        <dbReference type="Proteomes" id="UP000824118"/>
    </source>
</evidence>
<dbReference type="PANTHER" id="PTHR36701:SF1">
    <property type="entry name" value="EPOXYQUEUOSINE REDUCTASE QUEH"/>
    <property type="match status" value="1"/>
</dbReference>
<comment type="pathway">
    <text evidence="2 17">tRNA modification; tRNA-queuosine biosynthesis.</text>
</comment>
<reference evidence="18" key="2">
    <citation type="journal article" date="2021" name="PeerJ">
        <title>Extensive microbial diversity within the chicken gut microbiome revealed by metagenomics and culture.</title>
        <authorList>
            <person name="Gilroy R."/>
            <person name="Ravi A."/>
            <person name="Getino M."/>
            <person name="Pursley I."/>
            <person name="Horton D.L."/>
            <person name="Alikhan N.F."/>
            <person name="Baker D."/>
            <person name="Gharbi K."/>
            <person name="Hall N."/>
            <person name="Watson M."/>
            <person name="Adriaenssens E.M."/>
            <person name="Foster-Nyarko E."/>
            <person name="Jarju S."/>
            <person name="Secka A."/>
            <person name="Antonio M."/>
            <person name="Oren A."/>
            <person name="Chaudhuri R.R."/>
            <person name="La Ragione R."/>
            <person name="Hildebrand F."/>
            <person name="Pallen M.J."/>
        </authorList>
    </citation>
    <scope>NUCLEOTIDE SEQUENCE</scope>
    <source>
        <strain evidence="18">ChiGjej1B1-1684</strain>
    </source>
</reference>
<evidence type="ECO:0000256" key="7">
    <source>
        <dbReference type="ARBA" id="ARBA00022694"/>
    </source>
</evidence>
<protein>
    <recommendedName>
        <fullName evidence="5 17">Epoxyqueuosine reductase QueH</fullName>
        <ecNumber evidence="4 17">1.17.99.6</ecNumber>
    </recommendedName>
    <alternativeName>
        <fullName evidence="15 17">Queuosine biosynthesis protein QueH</fullName>
    </alternativeName>
</protein>
<dbReference type="InterPro" id="IPR003828">
    <property type="entry name" value="QueH"/>
</dbReference>
<feature type="disulfide bond" description="Redox-active" evidence="17">
    <location>
        <begin position="203"/>
        <end position="205"/>
    </location>
</feature>
<comment type="catalytic activity">
    <reaction evidence="16 17">
        <text>epoxyqueuosine(34) in tRNA + AH2 = queuosine(34) in tRNA + A + H2O</text>
        <dbReference type="Rhea" id="RHEA:32159"/>
        <dbReference type="Rhea" id="RHEA-COMP:18571"/>
        <dbReference type="Rhea" id="RHEA-COMP:18582"/>
        <dbReference type="ChEBI" id="CHEBI:13193"/>
        <dbReference type="ChEBI" id="CHEBI:15377"/>
        <dbReference type="ChEBI" id="CHEBI:17499"/>
        <dbReference type="ChEBI" id="CHEBI:194431"/>
        <dbReference type="ChEBI" id="CHEBI:194443"/>
        <dbReference type="EC" id="1.17.99.6"/>
    </reaction>
</comment>